<accession>A0ABR2FQX9</accession>
<gene>
    <name evidence="1" type="ORF">V6N12_068515</name>
</gene>
<proteinExistence type="predicted"/>
<sequence length="108" mass="11766">MNQARLDYCSVGFNCQCINFIYTGASTICFGRMTKGMSRQRQRVLPRQPLGRIFRSRQSVLRCCGLSLSPTTSRIDLLSTSAADKLSPLNAGVTGIPSSQPTLFVASS</sequence>
<reference evidence="1 2" key="1">
    <citation type="journal article" date="2024" name="G3 (Bethesda)">
        <title>Genome assembly of Hibiscus sabdariffa L. provides insights into metabolisms of medicinal natural products.</title>
        <authorList>
            <person name="Kim T."/>
        </authorList>
    </citation>
    <scope>NUCLEOTIDE SEQUENCE [LARGE SCALE GENOMIC DNA]</scope>
    <source>
        <strain evidence="1">TK-2024</strain>
        <tissue evidence="1">Old leaves</tissue>
    </source>
</reference>
<dbReference type="EMBL" id="JBBPBM010000005">
    <property type="protein sequence ID" value="KAK8584269.1"/>
    <property type="molecule type" value="Genomic_DNA"/>
</dbReference>
<name>A0ABR2FQX9_9ROSI</name>
<organism evidence="1 2">
    <name type="scientific">Hibiscus sabdariffa</name>
    <name type="common">roselle</name>
    <dbReference type="NCBI Taxonomy" id="183260"/>
    <lineage>
        <taxon>Eukaryota</taxon>
        <taxon>Viridiplantae</taxon>
        <taxon>Streptophyta</taxon>
        <taxon>Embryophyta</taxon>
        <taxon>Tracheophyta</taxon>
        <taxon>Spermatophyta</taxon>
        <taxon>Magnoliopsida</taxon>
        <taxon>eudicotyledons</taxon>
        <taxon>Gunneridae</taxon>
        <taxon>Pentapetalae</taxon>
        <taxon>rosids</taxon>
        <taxon>malvids</taxon>
        <taxon>Malvales</taxon>
        <taxon>Malvaceae</taxon>
        <taxon>Malvoideae</taxon>
        <taxon>Hibiscus</taxon>
    </lineage>
</organism>
<keyword evidence="2" id="KW-1185">Reference proteome</keyword>
<evidence type="ECO:0000313" key="2">
    <source>
        <dbReference type="Proteomes" id="UP001472677"/>
    </source>
</evidence>
<evidence type="ECO:0000313" key="1">
    <source>
        <dbReference type="EMBL" id="KAK8584269.1"/>
    </source>
</evidence>
<comment type="caution">
    <text evidence="1">The sequence shown here is derived from an EMBL/GenBank/DDBJ whole genome shotgun (WGS) entry which is preliminary data.</text>
</comment>
<protein>
    <submittedName>
        <fullName evidence="1">Uncharacterized protein</fullName>
    </submittedName>
</protein>
<dbReference type="Proteomes" id="UP001472677">
    <property type="component" value="Unassembled WGS sequence"/>
</dbReference>